<feature type="non-terminal residue" evidence="1">
    <location>
        <position position="1"/>
    </location>
</feature>
<comment type="caution">
    <text evidence="1">The sequence shown here is derived from an EMBL/GenBank/DDBJ whole genome shotgun (WGS) entry which is preliminary data.</text>
</comment>
<accession>A0ACA9NBL1</accession>
<proteinExistence type="predicted"/>
<evidence type="ECO:0000313" key="2">
    <source>
        <dbReference type="Proteomes" id="UP000789702"/>
    </source>
</evidence>
<evidence type="ECO:0000313" key="1">
    <source>
        <dbReference type="EMBL" id="CAG8647544.1"/>
    </source>
</evidence>
<organism evidence="1 2">
    <name type="scientific">Dentiscutata heterogama</name>
    <dbReference type="NCBI Taxonomy" id="1316150"/>
    <lineage>
        <taxon>Eukaryota</taxon>
        <taxon>Fungi</taxon>
        <taxon>Fungi incertae sedis</taxon>
        <taxon>Mucoromycota</taxon>
        <taxon>Glomeromycotina</taxon>
        <taxon>Glomeromycetes</taxon>
        <taxon>Diversisporales</taxon>
        <taxon>Gigasporaceae</taxon>
        <taxon>Dentiscutata</taxon>
    </lineage>
</organism>
<dbReference type="Proteomes" id="UP000789702">
    <property type="component" value="Unassembled WGS sequence"/>
</dbReference>
<reference evidence="1" key="1">
    <citation type="submission" date="2021-06" db="EMBL/GenBank/DDBJ databases">
        <authorList>
            <person name="Kallberg Y."/>
            <person name="Tangrot J."/>
            <person name="Rosling A."/>
        </authorList>
    </citation>
    <scope>NUCLEOTIDE SEQUENCE</scope>
    <source>
        <strain evidence="1">IL203A</strain>
    </source>
</reference>
<protein>
    <submittedName>
        <fullName evidence="1">15981_t:CDS:1</fullName>
    </submittedName>
</protein>
<keyword evidence="2" id="KW-1185">Reference proteome</keyword>
<gene>
    <name evidence="1" type="ORF">DHETER_LOCUS9135</name>
</gene>
<name>A0ACA9NBL1_9GLOM</name>
<sequence>AHSTNTSVSNDVVHYGIGSSEQAAGGHGAVGGIAGPNVKQKIQTTKKTTDHQVTQIPISS</sequence>
<dbReference type="EMBL" id="CAJVPU010015559">
    <property type="protein sequence ID" value="CAG8647544.1"/>
    <property type="molecule type" value="Genomic_DNA"/>
</dbReference>